<proteinExistence type="predicted"/>
<evidence type="ECO:0000313" key="3">
    <source>
        <dbReference type="Proteomes" id="UP000712600"/>
    </source>
</evidence>
<evidence type="ECO:0000313" key="2">
    <source>
        <dbReference type="EMBL" id="KAF3573195.1"/>
    </source>
</evidence>
<feature type="compositionally biased region" description="Pro residues" evidence="1">
    <location>
        <begin position="25"/>
        <end position="35"/>
    </location>
</feature>
<dbReference type="EMBL" id="QGKX02000095">
    <property type="protein sequence ID" value="KAF3573195.1"/>
    <property type="molecule type" value="Genomic_DNA"/>
</dbReference>
<protein>
    <submittedName>
        <fullName evidence="2">Uncharacterized protein</fullName>
    </submittedName>
</protein>
<organism evidence="2 3">
    <name type="scientific">Brassica cretica</name>
    <name type="common">Mustard</name>
    <dbReference type="NCBI Taxonomy" id="69181"/>
    <lineage>
        <taxon>Eukaryota</taxon>
        <taxon>Viridiplantae</taxon>
        <taxon>Streptophyta</taxon>
        <taxon>Embryophyta</taxon>
        <taxon>Tracheophyta</taxon>
        <taxon>Spermatophyta</taxon>
        <taxon>Magnoliopsida</taxon>
        <taxon>eudicotyledons</taxon>
        <taxon>Gunneridae</taxon>
        <taxon>Pentapetalae</taxon>
        <taxon>rosids</taxon>
        <taxon>malvids</taxon>
        <taxon>Brassicales</taxon>
        <taxon>Brassicaceae</taxon>
        <taxon>Brassiceae</taxon>
        <taxon>Brassica</taxon>
    </lineage>
</organism>
<dbReference type="Proteomes" id="UP000712600">
    <property type="component" value="Unassembled WGS sequence"/>
</dbReference>
<reference evidence="2" key="1">
    <citation type="submission" date="2019-12" db="EMBL/GenBank/DDBJ databases">
        <title>Genome sequencing and annotation of Brassica cretica.</title>
        <authorList>
            <person name="Studholme D.J."/>
            <person name="Sarris P."/>
        </authorList>
    </citation>
    <scope>NUCLEOTIDE SEQUENCE</scope>
    <source>
        <strain evidence="2">PFS-109/04</strain>
        <tissue evidence="2">Leaf</tissue>
    </source>
</reference>
<gene>
    <name evidence="2" type="ORF">F2Q69_00062348</name>
</gene>
<evidence type="ECO:0000256" key="1">
    <source>
        <dbReference type="SAM" id="MobiDB-lite"/>
    </source>
</evidence>
<dbReference type="AlphaFoldDB" id="A0A8S9RKH3"/>
<name>A0A8S9RKH3_BRACR</name>
<accession>A0A8S9RKH3</accession>
<feature type="region of interest" description="Disordered" evidence="1">
    <location>
        <begin position="1"/>
        <end position="43"/>
    </location>
</feature>
<sequence length="71" mass="7485">MAEEQKITLDTAPPAPAPAETLTPAPTPAPAPAPAPEKTSDDSKALAIVESKFSGIFCFDDELGEKMFLIR</sequence>
<comment type="caution">
    <text evidence="2">The sequence shown here is derived from an EMBL/GenBank/DDBJ whole genome shotgun (WGS) entry which is preliminary data.</text>
</comment>